<keyword evidence="1" id="KW-0732">Signal</keyword>
<feature type="chain" id="PRO_5026873008" evidence="1">
    <location>
        <begin position="18"/>
        <end position="195"/>
    </location>
</feature>
<reference evidence="3" key="1">
    <citation type="submission" date="2025-08" db="UniProtKB">
        <authorList>
            <consortium name="RefSeq"/>
        </authorList>
    </citation>
    <scope>IDENTIFICATION</scope>
    <source>
        <strain evidence="3">15085-1641.00</strain>
        <tissue evidence="3">Whole body</tissue>
    </source>
</reference>
<feature type="signal peptide" evidence="1">
    <location>
        <begin position="1"/>
        <end position="17"/>
    </location>
</feature>
<evidence type="ECO:0000313" key="2">
    <source>
        <dbReference type="Proteomes" id="UP000504633"/>
    </source>
</evidence>
<dbReference type="Proteomes" id="UP000504633">
    <property type="component" value="Unplaced"/>
</dbReference>
<dbReference type="RefSeq" id="XP_023173780.2">
    <property type="nucleotide sequence ID" value="XM_023318012.2"/>
</dbReference>
<dbReference type="OrthoDB" id="7839023at2759"/>
<sequence length="195" mass="21893">MFRVLFTLTVAFYVVDATIIVKPPPVPDQCNIYEKNLCWVLDNCVCRPIQNPCLRDAESKLRIKNCKKPLVPISEELCKYFIPKLCILGKPVTATLLVRPACGCKSKPDVLKVQKFDNFCKLQKYSAENKIRKFKFQNYVHKLTLNILNVCSVSLTWMKASMLPILDMDQAAVAPDAVAADAPAIAATELNNSQN</sequence>
<proteinExistence type="predicted"/>
<dbReference type="GeneID" id="111601436"/>
<dbReference type="OMA" id="EPCSTCN"/>
<dbReference type="AlphaFoldDB" id="A0A6J1M9Z6"/>
<gene>
    <name evidence="3" type="primary">LOC111601436</name>
</gene>
<keyword evidence="2" id="KW-1185">Reference proteome</keyword>
<name>A0A6J1M9Z6_DROHY</name>
<dbReference type="KEGG" id="dhe:111601436"/>
<organism evidence="2 3">
    <name type="scientific">Drosophila hydei</name>
    <name type="common">Fruit fly</name>
    <dbReference type="NCBI Taxonomy" id="7224"/>
    <lineage>
        <taxon>Eukaryota</taxon>
        <taxon>Metazoa</taxon>
        <taxon>Ecdysozoa</taxon>
        <taxon>Arthropoda</taxon>
        <taxon>Hexapoda</taxon>
        <taxon>Insecta</taxon>
        <taxon>Pterygota</taxon>
        <taxon>Neoptera</taxon>
        <taxon>Endopterygota</taxon>
        <taxon>Diptera</taxon>
        <taxon>Brachycera</taxon>
        <taxon>Muscomorpha</taxon>
        <taxon>Ephydroidea</taxon>
        <taxon>Drosophilidae</taxon>
        <taxon>Drosophila</taxon>
    </lineage>
</organism>
<evidence type="ECO:0000313" key="3">
    <source>
        <dbReference type="RefSeq" id="XP_023173780.2"/>
    </source>
</evidence>
<evidence type="ECO:0000256" key="1">
    <source>
        <dbReference type="SAM" id="SignalP"/>
    </source>
</evidence>
<accession>A0A6J1M9Z6</accession>
<protein>
    <submittedName>
        <fullName evidence="3">Salivary glue protein Sgs-5</fullName>
    </submittedName>
</protein>